<evidence type="ECO:0000313" key="2">
    <source>
        <dbReference type="EMBL" id="AIG56355.1"/>
    </source>
</evidence>
<dbReference type="AlphaFoldDB" id="A0A0A7CPE2"/>
<feature type="chain" id="PRO_5002026931" evidence="1">
    <location>
        <begin position="25"/>
        <end position="105"/>
    </location>
</feature>
<accession>A0A0A7CPE2</accession>
<proteinExistence type="predicted"/>
<protein>
    <submittedName>
        <fullName evidence="2">Secreted protein</fullName>
    </submittedName>
</protein>
<organism evidence="2">
    <name type="scientific">Achlya hypogyna</name>
    <name type="common">Oomycete</name>
    <name type="synonym">Protoachlya hypogyna</name>
    <dbReference type="NCBI Taxonomy" id="1202772"/>
    <lineage>
        <taxon>Eukaryota</taxon>
        <taxon>Sar</taxon>
        <taxon>Stramenopiles</taxon>
        <taxon>Oomycota</taxon>
        <taxon>Saprolegniomycetes</taxon>
        <taxon>Saprolegniales</taxon>
        <taxon>Achlyaceae</taxon>
        <taxon>Achlya</taxon>
    </lineage>
</organism>
<name>A0A0A7CPE2_ACHHY</name>
<feature type="signal peptide" evidence="1">
    <location>
        <begin position="1"/>
        <end position="24"/>
    </location>
</feature>
<evidence type="ECO:0000256" key="1">
    <source>
        <dbReference type="SAM" id="SignalP"/>
    </source>
</evidence>
<sequence>MVVNHCCFMSYDIVLMTQLVCCYATGVLEVHPRGLDVAHLLWPFVYDSDLKDTELMDVRDLFLQGKNTMGEHSTSSYSWLNTSLPHVDNVVLGDEHSIHRIFPSY</sequence>
<keyword evidence="1" id="KW-0732">Signal</keyword>
<dbReference type="EMBL" id="KM038894">
    <property type="protein sequence ID" value="AIG56355.1"/>
    <property type="molecule type" value="Genomic_DNA"/>
</dbReference>
<reference evidence="2" key="1">
    <citation type="journal article" date="2014" name="Genome Biol. Evol.">
        <title>The secreted proteins of Achlya hypogyna and Thraustotheca clavata identify the ancestral oomycete secretome and reveal gene acquisitions by horizontal gene transfer.</title>
        <authorList>
            <person name="Misner I."/>
            <person name="Blouin N."/>
            <person name="Leonard G."/>
            <person name="Richards T.A."/>
            <person name="Lane C.E."/>
        </authorList>
    </citation>
    <scope>NUCLEOTIDE SEQUENCE</scope>
    <source>
        <strain evidence="2">ATCC 48635</strain>
    </source>
</reference>